<dbReference type="InterPro" id="IPR018060">
    <property type="entry name" value="HTH_AraC"/>
</dbReference>
<proteinExistence type="predicted"/>
<evidence type="ECO:0000256" key="4">
    <source>
        <dbReference type="PROSITE-ProRule" id="PRU00169"/>
    </source>
</evidence>
<dbReference type="SMART" id="SM00342">
    <property type="entry name" value="HTH_ARAC"/>
    <property type="match status" value="1"/>
</dbReference>
<evidence type="ECO:0000313" key="7">
    <source>
        <dbReference type="EMBL" id="MFC7149870.1"/>
    </source>
</evidence>
<feature type="domain" description="HTH araC/xylS-type" evidence="5">
    <location>
        <begin position="148"/>
        <end position="246"/>
    </location>
</feature>
<name>A0ABW2F9I1_9BACL</name>
<dbReference type="Proteomes" id="UP001596378">
    <property type="component" value="Unassembled WGS sequence"/>
</dbReference>
<dbReference type="EMBL" id="JBHTAI010000008">
    <property type="protein sequence ID" value="MFC7149870.1"/>
    <property type="molecule type" value="Genomic_DNA"/>
</dbReference>
<evidence type="ECO:0000259" key="5">
    <source>
        <dbReference type="PROSITE" id="PS01124"/>
    </source>
</evidence>
<dbReference type="InterPro" id="IPR018062">
    <property type="entry name" value="HTH_AraC-typ_CS"/>
</dbReference>
<keyword evidence="3" id="KW-0804">Transcription</keyword>
<evidence type="ECO:0000256" key="3">
    <source>
        <dbReference type="ARBA" id="ARBA00023163"/>
    </source>
</evidence>
<sequence length="246" mass="28351">MKILLVEDEVKIRQGLRSLVESILPGQAELAEAANGREAWERLKTQDGVDLVITDIRMNEMDGIELLKRAQQAYPDIVFVIVSGYDEFVYAREALRHGVADYLLKPIDRVEMARVLTRIRDKLAARKGERAEGDPNPGGEDNERLIIRKVKELVNDSLDRDISLQFLAERVYLHPKYLSDMFKRETGQNLSDYVTERRMNRARKLLKETALKIPDIAELCGFANHKYFRALFKQQTGATPTEYRED</sequence>
<keyword evidence="4" id="KW-0597">Phosphoprotein</keyword>
<organism evidence="7 8">
    <name type="scientific">Cohnella cellulosilytica</name>
    <dbReference type="NCBI Taxonomy" id="986710"/>
    <lineage>
        <taxon>Bacteria</taxon>
        <taxon>Bacillati</taxon>
        <taxon>Bacillota</taxon>
        <taxon>Bacilli</taxon>
        <taxon>Bacillales</taxon>
        <taxon>Paenibacillaceae</taxon>
        <taxon>Cohnella</taxon>
    </lineage>
</organism>
<dbReference type="Gene3D" id="1.10.10.60">
    <property type="entry name" value="Homeodomain-like"/>
    <property type="match status" value="2"/>
</dbReference>
<gene>
    <name evidence="7" type="ORF">ACFQMJ_15195</name>
</gene>
<dbReference type="InterPro" id="IPR020449">
    <property type="entry name" value="Tscrpt_reg_AraC-type_HTH"/>
</dbReference>
<reference evidence="8" key="1">
    <citation type="journal article" date="2019" name="Int. J. Syst. Evol. Microbiol.">
        <title>The Global Catalogue of Microorganisms (GCM) 10K type strain sequencing project: providing services to taxonomists for standard genome sequencing and annotation.</title>
        <authorList>
            <consortium name="The Broad Institute Genomics Platform"/>
            <consortium name="The Broad Institute Genome Sequencing Center for Infectious Disease"/>
            <person name="Wu L."/>
            <person name="Ma J."/>
        </authorList>
    </citation>
    <scope>NUCLEOTIDE SEQUENCE [LARGE SCALE GENOMIC DNA]</scope>
    <source>
        <strain evidence="8">KCTC 12907</strain>
    </source>
</reference>
<evidence type="ECO:0000256" key="1">
    <source>
        <dbReference type="ARBA" id="ARBA00023015"/>
    </source>
</evidence>
<dbReference type="SMART" id="SM00448">
    <property type="entry name" value="REC"/>
    <property type="match status" value="1"/>
</dbReference>
<dbReference type="CDD" id="cd17536">
    <property type="entry name" value="REC_YesN-like"/>
    <property type="match status" value="1"/>
</dbReference>
<protein>
    <submittedName>
        <fullName evidence="7">Response regulator</fullName>
    </submittedName>
</protein>
<evidence type="ECO:0000256" key="2">
    <source>
        <dbReference type="ARBA" id="ARBA00023125"/>
    </source>
</evidence>
<dbReference type="SUPFAM" id="SSF52172">
    <property type="entry name" value="CheY-like"/>
    <property type="match status" value="1"/>
</dbReference>
<feature type="modified residue" description="4-aspartylphosphate" evidence="4">
    <location>
        <position position="55"/>
    </location>
</feature>
<dbReference type="InterPro" id="IPR011006">
    <property type="entry name" value="CheY-like_superfamily"/>
</dbReference>
<keyword evidence="2" id="KW-0238">DNA-binding</keyword>
<comment type="caution">
    <text evidence="7">The sequence shown here is derived from an EMBL/GenBank/DDBJ whole genome shotgun (WGS) entry which is preliminary data.</text>
</comment>
<dbReference type="Gene3D" id="3.40.50.2300">
    <property type="match status" value="1"/>
</dbReference>
<feature type="domain" description="Response regulatory" evidence="6">
    <location>
        <begin position="2"/>
        <end position="120"/>
    </location>
</feature>
<dbReference type="PROSITE" id="PS00041">
    <property type="entry name" value="HTH_ARAC_FAMILY_1"/>
    <property type="match status" value="1"/>
</dbReference>
<keyword evidence="1" id="KW-0805">Transcription regulation</keyword>
<evidence type="ECO:0000313" key="8">
    <source>
        <dbReference type="Proteomes" id="UP001596378"/>
    </source>
</evidence>
<accession>A0ABW2F9I1</accession>
<dbReference type="PRINTS" id="PR00032">
    <property type="entry name" value="HTHARAC"/>
</dbReference>
<evidence type="ECO:0000259" key="6">
    <source>
        <dbReference type="PROSITE" id="PS50110"/>
    </source>
</evidence>
<dbReference type="SUPFAM" id="SSF46689">
    <property type="entry name" value="Homeodomain-like"/>
    <property type="match status" value="2"/>
</dbReference>
<dbReference type="PANTHER" id="PTHR43280:SF2">
    <property type="entry name" value="HTH-TYPE TRANSCRIPTIONAL REGULATOR EXSA"/>
    <property type="match status" value="1"/>
</dbReference>
<dbReference type="PROSITE" id="PS01124">
    <property type="entry name" value="HTH_ARAC_FAMILY_2"/>
    <property type="match status" value="1"/>
</dbReference>
<dbReference type="PROSITE" id="PS50110">
    <property type="entry name" value="RESPONSE_REGULATORY"/>
    <property type="match status" value="1"/>
</dbReference>
<dbReference type="InterPro" id="IPR001789">
    <property type="entry name" value="Sig_transdc_resp-reg_receiver"/>
</dbReference>
<keyword evidence="8" id="KW-1185">Reference proteome</keyword>
<dbReference type="InterPro" id="IPR009057">
    <property type="entry name" value="Homeodomain-like_sf"/>
</dbReference>
<dbReference type="RefSeq" id="WP_378049393.1">
    <property type="nucleotide sequence ID" value="NZ_JBHMDN010000020.1"/>
</dbReference>
<dbReference type="Pfam" id="PF00072">
    <property type="entry name" value="Response_reg"/>
    <property type="match status" value="1"/>
</dbReference>
<dbReference type="Pfam" id="PF12833">
    <property type="entry name" value="HTH_18"/>
    <property type="match status" value="1"/>
</dbReference>
<dbReference type="PANTHER" id="PTHR43280">
    <property type="entry name" value="ARAC-FAMILY TRANSCRIPTIONAL REGULATOR"/>
    <property type="match status" value="1"/>
</dbReference>